<keyword evidence="2" id="KW-1185">Reference proteome</keyword>
<evidence type="ECO:0000313" key="2">
    <source>
        <dbReference type="Proteomes" id="UP001207468"/>
    </source>
</evidence>
<organism evidence="1 2">
    <name type="scientific">Russula earlei</name>
    <dbReference type="NCBI Taxonomy" id="71964"/>
    <lineage>
        <taxon>Eukaryota</taxon>
        <taxon>Fungi</taxon>
        <taxon>Dikarya</taxon>
        <taxon>Basidiomycota</taxon>
        <taxon>Agaricomycotina</taxon>
        <taxon>Agaricomycetes</taxon>
        <taxon>Russulales</taxon>
        <taxon>Russulaceae</taxon>
        <taxon>Russula</taxon>
    </lineage>
</organism>
<proteinExistence type="predicted"/>
<dbReference type="EMBL" id="JAGFNK010000123">
    <property type="protein sequence ID" value="KAI9507510.1"/>
    <property type="molecule type" value="Genomic_DNA"/>
</dbReference>
<protein>
    <submittedName>
        <fullName evidence="1">Cytochrome P450</fullName>
    </submittedName>
</protein>
<name>A0ACC0U840_9AGAM</name>
<gene>
    <name evidence="1" type="ORF">F5148DRAFT_1204408</name>
</gene>
<evidence type="ECO:0000313" key="1">
    <source>
        <dbReference type="EMBL" id="KAI9507510.1"/>
    </source>
</evidence>
<reference evidence="1" key="1">
    <citation type="submission" date="2021-03" db="EMBL/GenBank/DDBJ databases">
        <title>Evolutionary priming and transition to the ectomycorrhizal habit in an iconic lineage of mushroom-forming fungi: is preadaptation a requirement?</title>
        <authorList>
            <consortium name="DOE Joint Genome Institute"/>
            <person name="Looney B.P."/>
            <person name="Miyauchi S."/>
            <person name="Morin E."/>
            <person name="Drula E."/>
            <person name="Courty P.E."/>
            <person name="Chicoki N."/>
            <person name="Fauchery L."/>
            <person name="Kohler A."/>
            <person name="Kuo A."/>
            <person name="LaButti K."/>
            <person name="Pangilinan J."/>
            <person name="Lipzen A."/>
            <person name="Riley R."/>
            <person name="Andreopoulos W."/>
            <person name="He G."/>
            <person name="Johnson J."/>
            <person name="Barry K.W."/>
            <person name="Grigoriev I.V."/>
            <person name="Nagy L."/>
            <person name="Hibbett D."/>
            <person name="Henrissat B."/>
            <person name="Matheny P.B."/>
            <person name="Labbe J."/>
            <person name="Martin A.F."/>
        </authorList>
    </citation>
    <scope>NUCLEOTIDE SEQUENCE</scope>
    <source>
        <strain evidence="1">BPL698</strain>
    </source>
</reference>
<sequence length="451" mass="51125">MELGKGISLADLRVELHQKYGDIIRIAPNELHFSRPTVYNEIYNVQNKWDKDSEFYRAFDAAESFFTQTNYENSKHRRSLISNLFSKSAILELQHLVRAHLDRFCDALQEQTVAGKSSNLYLGFQCFSADTIGNFLFSASFNQLSFPGFHGDIIEGVDIAMPTVTYAKFSGVIAWILRNFPHWLLKIVSPRLKGLVIFKDALIVQTKAILRNPKMLDDAPHRIIYSELLNPEANKGRPTPTALHLRHEALVLFAAGSHTVGTTLMIGFYHLLHNPEVKQKLVEEVRLAWPVLDQPPPYEELEKLPFLTAVIKETLRLAVPSPASLPRVVPPSGAMISGAKIPGGTIVGQSALFVSFSEDIFDQPCEFLPERWLQPGSKSLENWLVVFSKGPRSCLGINLAYCELYMCFAHLFRRFDIRNDPAKPADLTWSEHFLPLFEGQHLHAYCEPQYE</sequence>
<dbReference type="Proteomes" id="UP001207468">
    <property type="component" value="Unassembled WGS sequence"/>
</dbReference>
<accession>A0ACC0U840</accession>
<comment type="caution">
    <text evidence="1">The sequence shown here is derived from an EMBL/GenBank/DDBJ whole genome shotgun (WGS) entry which is preliminary data.</text>
</comment>